<dbReference type="EMBL" id="QJKI01000011">
    <property type="protein sequence ID" value="PXX78460.1"/>
    <property type="molecule type" value="Genomic_DNA"/>
</dbReference>
<dbReference type="Proteomes" id="UP000247555">
    <property type="component" value="Unassembled WGS sequence"/>
</dbReference>
<protein>
    <submittedName>
        <fullName evidence="7">RNA polymerase sigma factor (Sigma-70 family)</fullName>
    </submittedName>
</protein>
<organism evidence="7 8">
    <name type="scientific">Rivihabitans pingtungensis</name>
    <dbReference type="NCBI Taxonomy" id="1054498"/>
    <lineage>
        <taxon>Bacteria</taxon>
        <taxon>Pseudomonadati</taxon>
        <taxon>Pseudomonadota</taxon>
        <taxon>Betaproteobacteria</taxon>
        <taxon>Neisseriales</taxon>
        <taxon>Aquaspirillaceae</taxon>
        <taxon>Rivihabitans</taxon>
    </lineage>
</organism>
<keyword evidence="3" id="KW-0238">DNA-binding</keyword>
<evidence type="ECO:0000256" key="3">
    <source>
        <dbReference type="ARBA" id="ARBA00023125"/>
    </source>
</evidence>
<dbReference type="InterPro" id="IPR013324">
    <property type="entry name" value="RNA_pol_sigma_r3/r4-like"/>
</dbReference>
<feature type="region of interest" description="Disordered" evidence="5">
    <location>
        <begin position="75"/>
        <end position="105"/>
    </location>
</feature>
<evidence type="ECO:0000256" key="5">
    <source>
        <dbReference type="SAM" id="MobiDB-lite"/>
    </source>
</evidence>
<dbReference type="Pfam" id="PF04542">
    <property type="entry name" value="Sigma70_r2"/>
    <property type="match status" value="1"/>
</dbReference>
<feature type="domain" description="RNA polymerase sigma-70" evidence="6">
    <location>
        <begin position="369"/>
        <end position="395"/>
    </location>
</feature>
<sequence length="480" mass="53592">MCVNATPKPSPSSGSSPLRMPDVSLLVFILAFQRDWLLGREMEEGGKAALSALALWPDGLSAVFDAAARVAAGKADAESFSNGPEPSTDEELISHSLGAGDNEDDESELSEEATFFVNAVAAVEAARGDAQRVTAALEEARLTRGFLMELAGKADENHVGSHFAAALGRQEKAREHMILCNLRLALSIAKRHLWSGIPFDDLVQEANIGLMKAVERYDWRRGFRFSTYATWWIRQQVSRSIADSGRVVRAPVHIQETARKVLRERESVEASIGRPETEFETARRIRIPLAKTRMLLSIFEDVVSLDEVDPDSGQPRMDGLLDEMALDPANVVENASLRRALLGMLADLDERSREVILLRFGLMDNDAMTLEEIGQHYGVTRERIRQIESKTIRRLSHRNKREILWHFMGDRYAPAHEPVPDLVKIRATSCMDDEVFLEEGERDPPEPTIEREGQVENRGAVRLYPEHQGIRAQASRLGPP</sequence>
<dbReference type="InterPro" id="IPR050239">
    <property type="entry name" value="Sigma-70_RNA_pol_init_factors"/>
</dbReference>
<feature type="compositionally biased region" description="Basic and acidic residues" evidence="5">
    <location>
        <begin position="442"/>
        <end position="455"/>
    </location>
</feature>
<evidence type="ECO:0000256" key="2">
    <source>
        <dbReference type="ARBA" id="ARBA00023082"/>
    </source>
</evidence>
<evidence type="ECO:0000259" key="6">
    <source>
        <dbReference type="PROSITE" id="PS00716"/>
    </source>
</evidence>
<dbReference type="InterPro" id="IPR036388">
    <property type="entry name" value="WH-like_DNA-bd_sf"/>
</dbReference>
<dbReference type="CDD" id="cd06171">
    <property type="entry name" value="Sigma70_r4"/>
    <property type="match status" value="1"/>
</dbReference>
<dbReference type="InterPro" id="IPR007630">
    <property type="entry name" value="RNA_pol_sigma70_r4"/>
</dbReference>
<reference evidence="7 8" key="1">
    <citation type="submission" date="2018-05" db="EMBL/GenBank/DDBJ databases">
        <title>Genomic Encyclopedia of Type Strains, Phase IV (KMG-IV): sequencing the most valuable type-strain genomes for metagenomic binning, comparative biology and taxonomic classification.</title>
        <authorList>
            <person name="Goeker M."/>
        </authorList>
    </citation>
    <scope>NUCLEOTIDE SEQUENCE [LARGE SCALE GENOMIC DNA]</scope>
    <source>
        <strain evidence="7 8">DSM 29661</strain>
    </source>
</reference>
<name>A0A318KLT7_9NEIS</name>
<dbReference type="SUPFAM" id="SSF88659">
    <property type="entry name" value="Sigma3 and sigma4 domains of RNA polymerase sigma factors"/>
    <property type="match status" value="2"/>
</dbReference>
<evidence type="ECO:0000313" key="8">
    <source>
        <dbReference type="Proteomes" id="UP000247555"/>
    </source>
</evidence>
<keyword evidence="2" id="KW-0731">Sigma factor</keyword>
<comment type="caution">
    <text evidence="7">The sequence shown here is derived from an EMBL/GenBank/DDBJ whole genome shotgun (WGS) entry which is preliminary data.</text>
</comment>
<dbReference type="GO" id="GO:0016987">
    <property type="term" value="F:sigma factor activity"/>
    <property type="evidence" value="ECO:0007669"/>
    <property type="project" value="UniProtKB-KW"/>
</dbReference>
<dbReference type="Pfam" id="PF04545">
    <property type="entry name" value="Sigma70_r4"/>
    <property type="match status" value="1"/>
</dbReference>
<dbReference type="NCBIfam" id="TIGR02937">
    <property type="entry name" value="sigma70-ECF"/>
    <property type="match status" value="1"/>
</dbReference>
<dbReference type="InterPro" id="IPR000943">
    <property type="entry name" value="RNA_pol_sigma70"/>
</dbReference>
<dbReference type="GO" id="GO:0006352">
    <property type="term" value="P:DNA-templated transcription initiation"/>
    <property type="evidence" value="ECO:0007669"/>
    <property type="project" value="InterPro"/>
</dbReference>
<dbReference type="InterPro" id="IPR014284">
    <property type="entry name" value="RNA_pol_sigma-70_dom"/>
</dbReference>
<dbReference type="Gene3D" id="1.10.10.10">
    <property type="entry name" value="Winged helix-like DNA-binding domain superfamily/Winged helix DNA-binding domain"/>
    <property type="match status" value="2"/>
</dbReference>
<dbReference type="PANTHER" id="PTHR30603">
    <property type="entry name" value="RNA POLYMERASE SIGMA FACTOR RPO"/>
    <property type="match status" value="1"/>
</dbReference>
<evidence type="ECO:0000313" key="7">
    <source>
        <dbReference type="EMBL" id="PXX78460.1"/>
    </source>
</evidence>
<keyword evidence="8" id="KW-1185">Reference proteome</keyword>
<feature type="region of interest" description="Disordered" evidence="5">
    <location>
        <begin position="437"/>
        <end position="480"/>
    </location>
</feature>
<dbReference type="Gene3D" id="1.10.601.10">
    <property type="entry name" value="RNA Polymerase Primary Sigma Factor"/>
    <property type="match status" value="1"/>
</dbReference>
<evidence type="ECO:0000256" key="1">
    <source>
        <dbReference type="ARBA" id="ARBA00023015"/>
    </source>
</evidence>
<gene>
    <name evidence="7" type="ORF">DFR34_11194</name>
</gene>
<dbReference type="AlphaFoldDB" id="A0A318KLT7"/>
<dbReference type="InterPro" id="IPR007627">
    <property type="entry name" value="RNA_pol_sigma70_r2"/>
</dbReference>
<dbReference type="InterPro" id="IPR013325">
    <property type="entry name" value="RNA_pol_sigma_r2"/>
</dbReference>
<evidence type="ECO:0000256" key="4">
    <source>
        <dbReference type="ARBA" id="ARBA00023163"/>
    </source>
</evidence>
<dbReference type="PROSITE" id="PS00716">
    <property type="entry name" value="SIGMA70_2"/>
    <property type="match status" value="1"/>
</dbReference>
<dbReference type="GO" id="GO:0003677">
    <property type="term" value="F:DNA binding"/>
    <property type="evidence" value="ECO:0007669"/>
    <property type="project" value="UniProtKB-KW"/>
</dbReference>
<proteinExistence type="predicted"/>
<dbReference type="PANTHER" id="PTHR30603:SF47">
    <property type="entry name" value="RNA POLYMERASE SIGMA FACTOR SIGD, CHLOROPLASTIC"/>
    <property type="match status" value="1"/>
</dbReference>
<dbReference type="SUPFAM" id="SSF88946">
    <property type="entry name" value="Sigma2 domain of RNA polymerase sigma factors"/>
    <property type="match status" value="1"/>
</dbReference>
<keyword evidence="4" id="KW-0804">Transcription</keyword>
<keyword evidence="1" id="KW-0805">Transcription regulation</keyword>
<accession>A0A318KLT7</accession>
<dbReference type="PRINTS" id="PR00046">
    <property type="entry name" value="SIGMA70FCT"/>
</dbReference>